<keyword evidence="1" id="KW-1133">Transmembrane helix</keyword>
<keyword evidence="1" id="KW-0472">Membrane</keyword>
<keyword evidence="1" id="KW-0812">Transmembrane</keyword>
<evidence type="ECO:0000313" key="3">
    <source>
        <dbReference type="Proteomes" id="UP001054902"/>
    </source>
</evidence>
<accession>A0AAD3GZG2</accession>
<keyword evidence="3" id="KW-1185">Reference proteome</keyword>
<proteinExistence type="predicted"/>
<comment type="caution">
    <text evidence="2">The sequence shown here is derived from an EMBL/GenBank/DDBJ whole genome shotgun (WGS) entry which is preliminary data.</text>
</comment>
<dbReference type="EMBL" id="BLLK01000020">
    <property type="protein sequence ID" value="GFH44686.1"/>
    <property type="molecule type" value="Genomic_DNA"/>
</dbReference>
<dbReference type="AlphaFoldDB" id="A0AAD3GZG2"/>
<reference evidence="2 3" key="1">
    <citation type="journal article" date="2021" name="Sci. Rep.">
        <title>The genome of the diatom Chaetoceros tenuissimus carries an ancient integrated fragment of an extant virus.</title>
        <authorList>
            <person name="Hongo Y."/>
            <person name="Kimura K."/>
            <person name="Takaki Y."/>
            <person name="Yoshida Y."/>
            <person name="Baba S."/>
            <person name="Kobayashi G."/>
            <person name="Nagasaki K."/>
            <person name="Hano T."/>
            <person name="Tomaru Y."/>
        </authorList>
    </citation>
    <scope>NUCLEOTIDE SEQUENCE [LARGE SCALE GENOMIC DNA]</scope>
    <source>
        <strain evidence="2 3">NIES-3715</strain>
    </source>
</reference>
<sequence length="305" mass="35147">MKAKNKSWVPRLSWDDFLRVLSASNITHQQDQYSNLLILIFGIQSSPVTRRAASFLLSKQQVKFTPNQIIKLVKSNLNLRSDVMGLFLDQMEKDQHYSARSSILEKIRSKFSRGIFNDIRNILFEAIAYGCIGAVYAIVERYPNALKMKNKNGEKPYSCHITGISMSNFHGESFLQYMLEREPNMNPILLRHIANGYMKALTKCQPKTGLYPFAQPAIRRRSDRKSSIDSLTNIYELIRKNPTSVTPHIQEKGINEQSEHQSVLSPTRLKDMMRIVLVGAGILTFFLIAVMIRMYSVQHFDHFQR</sequence>
<gene>
    <name evidence="2" type="ORF">CTEN210_01160</name>
</gene>
<feature type="transmembrane region" description="Helical" evidence="1">
    <location>
        <begin position="275"/>
        <end position="295"/>
    </location>
</feature>
<evidence type="ECO:0000256" key="1">
    <source>
        <dbReference type="SAM" id="Phobius"/>
    </source>
</evidence>
<protein>
    <submittedName>
        <fullName evidence="2">Uncharacterized protein</fullName>
    </submittedName>
</protein>
<evidence type="ECO:0000313" key="2">
    <source>
        <dbReference type="EMBL" id="GFH44686.1"/>
    </source>
</evidence>
<feature type="transmembrane region" description="Helical" evidence="1">
    <location>
        <begin position="122"/>
        <end position="139"/>
    </location>
</feature>
<organism evidence="2 3">
    <name type="scientific">Chaetoceros tenuissimus</name>
    <dbReference type="NCBI Taxonomy" id="426638"/>
    <lineage>
        <taxon>Eukaryota</taxon>
        <taxon>Sar</taxon>
        <taxon>Stramenopiles</taxon>
        <taxon>Ochrophyta</taxon>
        <taxon>Bacillariophyta</taxon>
        <taxon>Coscinodiscophyceae</taxon>
        <taxon>Chaetocerotophycidae</taxon>
        <taxon>Chaetocerotales</taxon>
        <taxon>Chaetocerotaceae</taxon>
        <taxon>Chaetoceros</taxon>
    </lineage>
</organism>
<dbReference type="Proteomes" id="UP001054902">
    <property type="component" value="Unassembled WGS sequence"/>
</dbReference>
<name>A0AAD3GZG2_9STRA</name>